<evidence type="ECO:0008006" key="15">
    <source>
        <dbReference type="Google" id="ProtNLM"/>
    </source>
</evidence>
<dbReference type="Proteomes" id="UP000663870">
    <property type="component" value="Unassembled WGS sequence"/>
</dbReference>
<sequence>MSLNENECLIFPVQRIISTSIAAMSTALFMTPFDVVRIRLQSQNHQFVKGDCFVFRNGLGDYICTCFNGHEPVPWYNRSIPGRYNGTIDALLKITRNEGIRSLWSGLPPTLVMSLPNTIIYFTTYEQLKCFMGYERNNLNLIIPGISGGLARILAVVVTSPIELIRTKKMSAKLSYTDLHNILRESIQSNGLRTLWRGLIPTLWRDLPFSIFYWSVYERLKLSIMKQFSTTATLAAFYSGATAGALATIFTHPFDTIKSIRQVQLGSNQVQSTERTLHLLYYMFKEQGIHSWYKGLVPRLIKVSPACAIMISTIEFFRQNVFKQTN</sequence>
<keyword evidence="4 10" id="KW-0812">Transmembrane</keyword>
<evidence type="ECO:0000256" key="1">
    <source>
        <dbReference type="ARBA" id="ARBA00004448"/>
    </source>
</evidence>
<dbReference type="GO" id="GO:1990542">
    <property type="term" value="P:mitochondrial transmembrane transport"/>
    <property type="evidence" value="ECO:0007669"/>
    <property type="project" value="InterPro"/>
</dbReference>
<comment type="caution">
    <text evidence="13">The sequence shown here is derived from an EMBL/GenBank/DDBJ whole genome shotgun (WGS) entry which is preliminary data.</text>
</comment>
<feature type="repeat" description="Solcar" evidence="10">
    <location>
        <begin position="10"/>
        <end position="131"/>
    </location>
</feature>
<feature type="repeat" description="Solcar" evidence="10">
    <location>
        <begin position="231"/>
        <end position="320"/>
    </location>
</feature>
<keyword evidence="7 12" id="KW-1133">Transmembrane helix</keyword>
<keyword evidence="8" id="KW-0496">Mitochondrion</keyword>
<dbReference type="InterPro" id="IPR023395">
    <property type="entry name" value="MCP_dom_sf"/>
</dbReference>
<evidence type="ECO:0000313" key="13">
    <source>
        <dbReference type="EMBL" id="CAF1441465.1"/>
    </source>
</evidence>
<keyword evidence="5" id="KW-0677">Repeat</keyword>
<dbReference type="Gene3D" id="1.50.40.10">
    <property type="entry name" value="Mitochondrial carrier domain"/>
    <property type="match status" value="1"/>
</dbReference>
<dbReference type="AlphaFoldDB" id="A0A815NU57"/>
<dbReference type="Pfam" id="PF00153">
    <property type="entry name" value="Mito_carr"/>
    <property type="match status" value="4"/>
</dbReference>
<feature type="transmembrane region" description="Helical" evidence="12">
    <location>
        <begin position="142"/>
        <end position="165"/>
    </location>
</feature>
<dbReference type="InterPro" id="IPR018108">
    <property type="entry name" value="MCP_transmembrane"/>
</dbReference>
<gene>
    <name evidence="13" type="ORF">JXQ802_LOCUS37028</name>
</gene>
<reference evidence="13" key="1">
    <citation type="submission" date="2021-02" db="EMBL/GenBank/DDBJ databases">
        <authorList>
            <person name="Nowell W R."/>
        </authorList>
    </citation>
    <scope>NUCLEOTIDE SEQUENCE</scope>
</reference>
<evidence type="ECO:0000256" key="7">
    <source>
        <dbReference type="ARBA" id="ARBA00022989"/>
    </source>
</evidence>
<dbReference type="InterPro" id="IPR045315">
    <property type="entry name" value="Mtm1-like"/>
</dbReference>
<dbReference type="EMBL" id="CAJNOL010001950">
    <property type="protein sequence ID" value="CAF1441465.1"/>
    <property type="molecule type" value="Genomic_DNA"/>
</dbReference>
<keyword evidence="9 10" id="KW-0472">Membrane</keyword>
<evidence type="ECO:0000256" key="3">
    <source>
        <dbReference type="ARBA" id="ARBA00022448"/>
    </source>
</evidence>
<feature type="transmembrane region" description="Helical" evidence="12">
    <location>
        <begin position="103"/>
        <end position="122"/>
    </location>
</feature>
<dbReference type="PANTHER" id="PTHR45760">
    <property type="entry name" value="FI19922P1-RELATED"/>
    <property type="match status" value="1"/>
</dbReference>
<evidence type="ECO:0000256" key="10">
    <source>
        <dbReference type="PROSITE-ProRule" id="PRU00282"/>
    </source>
</evidence>
<organism evidence="13 14">
    <name type="scientific">Rotaria sordida</name>
    <dbReference type="NCBI Taxonomy" id="392033"/>
    <lineage>
        <taxon>Eukaryota</taxon>
        <taxon>Metazoa</taxon>
        <taxon>Spiralia</taxon>
        <taxon>Gnathifera</taxon>
        <taxon>Rotifera</taxon>
        <taxon>Eurotatoria</taxon>
        <taxon>Bdelloidea</taxon>
        <taxon>Philodinida</taxon>
        <taxon>Philodinidae</taxon>
        <taxon>Rotaria</taxon>
    </lineage>
</organism>
<comment type="similarity">
    <text evidence="2 11">Belongs to the mitochondrial carrier (TC 2.A.29) family.</text>
</comment>
<evidence type="ECO:0000256" key="11">
    <source>
        <dbReference type="RuleBase" id="RU000488"/>
    </source>
</evidence>
<feature type="repeat" description="Solcar" evidence="10">
    <location>
        <begin position="139"/>
        <end position="223"/>
    </location>
</feature>
<evidence type="ECO:0000256" key="9">
    <source>
        <dbReference type="ARBA" id="ARBA00023136"/>
    </source>
</evidence>
<evidence type="ECO:0000256" key="5">
    <source>
        <dbReference type="ARBA" id="ARBA00022737"/>
    </source>
</evidence>
<proteinExistence type="inferred from homology"/>
<keyword evidence="6" id="KW-0999">Mitochondrion inner membrane</keyword>
<evidence type="ECO:0000256" key="12">
    <source>
        <dbReference type="SAM" id="Phobius"/>
    </source>
</evidence>
<dbReference type="GO" id="GO:0005743">
    <property type="term" value="C:mitochondrial inner membrane"/>
    <property type="evidence" value="ECO:0007669"/>
    <property type="project" value="UniProtKB-SubCell"/>
</dbReference>
<evidence type="ECO:0000256" key="2">
    <source>
        <dbReference type="ARBA" id="ARBA00006375"/>
    </source>
</evidence>
<protein>
    <recommendedName>
        <fullName evidence="15">Mitochondrial carrier protein</fullName>
    </recommendedName>
</protein>
<evidence type="ECO:0000256" key="6">
    <source>
        <dbReference type="ARBA" id="ARBA00022792"/>
    </source>
</evidence>
<dbReference type="PANTHER" id="PTHR45760:SF2">
    <property type="entry name" value="FI19922P1-RELATED"/>
    <property type="match status" value="1"/>
</dbReference>
<evidence type="ECO:0000256" key="8">
    <source>
        <dbReference type="ARBA" id="ARBA00023128"/>
    </source>
</evidence>
<name>A0A815NU57_9BILA</name>
<keyword evidence="14" id="KW-1185">Reference proteome</keyword>
<accession>A0A815NU57</accession>
<dbReference type="SUPFAM" id="SSF103506">
    <property type="entry name" value="Mitochondrial carrier"/>
    <property type="match status" value="1"/>
</dbReference>
<evidence type="ECO:0000256" key="4">
    <source>
        <dbReference type="ARBA" id="ARBA00022692"/>
    </source>
</evidence>
<dbReference type="PROSITE" id="PS50920">
    <property type="entry name" value="SOLCAR"/>
    <property type="match status" value="3"/>
</dbReference>
<evidence type="ECO:0000313" key="14">
    <source>
        <dbReference type="Proteomes" id="UP000663870"/>
    </source>
</evidence>
<comment type="subcellular location">
    <subcellularLocation>
        <location evidence="1">Mitochondrion inner membrane</location>
        <topology evidence="1">Multi-pass membrane protein</topology>
    </subcellularLocation>
</comment>
<keyword evidence="3 11" id="KW-0813">Transport</keyword>